<accession>K0RA20</accession>
<dbReference type="EMBL" id="AGNL01048226">
    <property type="protein sequence ID" value="EJK45816.1"/>
    <property type="molecule type" value="Genomic_DNA"/>
</dbReference>
<evidence type="ECO:0000313" key="3">
    <source>
        <dbReference type="Proteomes" id="UP000266841"/>
    </source>
</evidence>
<evidence type="ECO:0000313" key="2">
    <source>
        <dbReference type="EMBL" id="EJK45816.1"/>
    </source>
</evidence>
<name>K0RA20_THAOC</name>
<organism evidence="2 3">
    <name type="scientific">Thalassiosira oceanica</name>
    <name type="common">Marine diatom</name>
    <dbReference type="NCBI Taxonomy" id="159749"/>
    <lineage>
        <taxon>Eukaryota</taxon>
        <taxon>Sar</taxon>
        <taxon>Stramenopiles</taxon>
        <taxon>Ochrophyta</taxon>
        <taxon>Bacillariophyta</taxon>
        <taxon>Coscinodiscophyceae</taxon>
        <taxon>Thalassiosirophycidae</taxon>
        <taxon>Thalassiosirales</taxon>
        <taxon>Thalassiosiraceae</taxon>
        <taxon>Thalassiosira</taxon>
    </lineage>
</organism>
<sequence length="646" mass="70680">RGPTGNGEMIAKIGRKLHGHHVLRRRGLSSSGAAASGLSGLFTKEQRDTLGEVHELASRTRKLAREIGRVAIKEESLLTDIARLKDDESSSPPPSLFTVVLCGEFNGGKSTLVNALLGVELLDSGVLPTTDKITIVLADDDGQENGSISGVDSRKKIVDSATKRLCLLPSSNYPLLEDLAVVDTPGSNACLSLEHTSTTLKILHDADLILFVTSADRPFGESEKEILASIKSYRKRVALVINKMDILERQQGECHGDESKQQVEDYVVEHASEYLGARPVVIPVSARDALSFKLLGGGSCGNPFSNRVSLSETLTAKAKIKTKLLNPLGVSEGILKECRGELLRRAEDLEIDVITLKLLTGNLDMWQKEIETAVIRQCLDDVKRALQRRAEVASGVVNSLSLIDKLQLGLGFGRQPFEIAWQEQMSRPPVNDEIQSILERHIKSLLSRAEHQASTTIEYLGKRPAIVNPSHGVNRMIGTVRKANFREEPLKSEKTIEMVTSSLPVDSESSRALYLSLVRTSFLSVFLSAGSVLVPGYLVISGNLHVDNAVAYGASCAALGGVSLPLGNYLTVRSFEKQWKTTQICELETLLRDFMDYVRSELDESIAPYSRFVRSHGDTIRVSNEQLDDCIAISTSLRSKINKVCK</sequence>
<keyword evidence="3" id="KW-1185">Reference proteome</keyword>
<proteinExistence type="predicted"/>
<comment type="caution">
    <text evidence="2">The sequence shown here is derived from an EMBL/GenBank/DDBJ whole genome shotgun (WGS) entry which is preliminary data.</text>
</comment>
<dbReference type="Proteomes" id="UP000266841">
    <property type="component" value="Unassembled WGS sequence"/>
</dbReference>
<dbReference type="AlphaFoldDB" id="K0RA20"/>
<gene>
    <name evidence="2" type="ORF">THAOC_35550</name>
</gene>
<dbReference type="InterPro" id="IPR045063">
    <property type="entry name" value="Dynamin_N"/>
</dbReference>
<dbReference type="SUPFAM" id="SSF52540">
    <property type="entry name" value="P-loop containing nucleoside triphosphate hydrolases"/>
    <property type="match status" value="1"/>
</dbReference>
<dbReference type="Gene3D" id="3.40.50.300">
    <property type="entry name" value="P-loop containing nucleotide triphosphate hydrolases"/>
    <property type="match status" value="1"/>
</dbReference>
<dbReference type="OMA" id="WENANIQ"/>
<protein>
    <recommendedName>
        <fullName evidence="1">Dynamin N-terminal domain-containing protein</fullName>
    </recommendedName>
</protein>
<evidence type="ECO:0000259" key="1">
    <source>
        <dbReference type="Pfam" id="PF00350"/>
    </source>
</evidence>
<feature type="domain" description="Dynamin N-terminal" evidence="1">
    <location>
        <begin position="99"/>
        <end position="243"/>
    </location>
</feature>
<dbReference type="PANTHER" id="PTHR43681:SF1">
    <property type="entry name" value="SARCALUMENIN"/>
    <property type="match status" value="1"/>
</dbReference>
<dbReference type="Pfam" id="PF00350">
    <property type="entry name" value="Dynamin_N"/>
    <property type="match status" value="1"/>
</dbReference>
<dbReference type="CDD" id="cd09912">
    <property type="entry name" value="DLP_2"/>
    <property type="match status" value="1"/>
</dbReference>
<dbReference type="eggNOG" id="KOG0448">
    <property type="taxonomic scope" value="Eukaryota"/>
</dbReference>
<feature type="non-terminal residue" evidence="2">
    <location>
        <position position="1"/>
    </location>
</feature>
<reference evidence="2 3" key="1">
    <citation type="journal article" date="2012" name="Genome Biol.">
        <title>Genome and low-iron response of an oceanic diatom adapted to chronic iron limitation.</title>
        <authorList>
            <person name="Lommer M."/>
            <person name="Specht M."/>
            <person name="Roy A.S."/>
            <person name="Kraemer L."/>
            <person name="Andreson R."/>
            <person name="Gutowska M.A."/>
            <person name="Wolf J."/>
            <person name="Bergner S.V."/>
            <person name="Schilhabel M.B."/>
            <person name="Klostermeier U.C."/>
            <person name="Beiko R.G."/>
            <person name="Rosenstiel P."/>
            <person name="Hippler M."/>
            <person name="Laroche J."/>
        </authorList>
    </citation>
    <scope>NUCLEOTIDE SEQUENCE [LARGE SCALE GENOMIC DNA]</scope>
    <source>
        <strain evidence="2 3">CCMP1005</strain>
    </source>
</reference>
<dbReference type="InterPro" id="IPR051943">
    <property type="entry name" value="TRAFAC_Dynamin-like_GTPase"/>
</dbReference>
<dbReference type="OrthoDB" id="8927528at2759"/>
<dbReference type="PANTHER" id="PTHR43681">
    <property type="entry name" value="TRANSMEMBRANE GTPASE FZO"/>
    <property type="match status" value="1"/>
</dbReference>
<dbReference type="InterPro" id="IPR027417">
    <property type="entry name" value="P-loop_NTPase"/>
</dbReference>